<evidence type="ECO:0000256" key="1">
    <source>
        <dbReference type="SAM" id="Phobius"/>
    </source>
</evidence>
<feature type="domain" description="EAL" evidence="2">
    <location>
        <begin position="459"/>
        <end position="707"/>
    </location>
</feature>
<dbReference type="InterPro" id="IPR001633">
    <property type="entry name" value="EAL_dom"/>
</dbReference>
<dbReference type="InterPro" id="IPR029787">
    <property type="entry name" value="Nucleotide_cyclase"/>
</dbReference>
<dbReference type="PANTHER" id="PTHR44757">
    <property type="entry name" value="DIGUANYLATE CYCLASE DGCP"/>
    <property type="match status" value="1"/>
</dbReference>
<dbReference type="InterPro" id="IPR007892">
    <property type="entry name" value="CHASE4"/>
</dbReference>
<dbReference type="PROSITE" id="PS50887">
    <property type="entry name" value="GGDEF"/>
    <property type="match status" value="1"/>
</dbReference>
<dbReference type="Pfam" id="PF05228">
    <property type="entry name" value="CHASE4"/>
    <property type="match status" value="1"/>
</dbReference>
<reference evidence="5" key="1">
    <citation type="submission" date="2017-09" db="EMBL/GenBank/DDBJ databases">
        <title>Genome sequence of Nannocystis excedens DSM 71.</title>
        <authorList>
            <person name="Blom J."/>
        </authorList>
    </citation>
    <scope>NUCLEOTIDE SEQUENCE [LARGE SCALE GENOMIC DNA]</scope>
    <source>
        <strain evidence="5">type strain: E19</strain>
    </source>
</reference>
<dbReference type="CDD" id="cd01949">
    <property type="entry name" value="GGDEF"/>
    <property type="match status" value="1"/>
</dbReference>
<protein>
    <submittedName>
        <fullName evidence="4">Cyclic di-GMP phosphodiesterase Gmr</fullName>
        <ecNumber evidence="4">3.1.4.52</ecNumber>
    </submittedName>
</protein>
<feature type="transmembrane region" description="Helical" evidence="1">
    <location>
        <begin position="251"/>
        <end position="272"/>
    </location>
</feature>
<dbReference type="OrthoDB" id="9814202at2"/>
<dbReference type="Pfam" id="PF00990">
    <property type="entry name" value="GGDEF"/>
    <property type="match status" value="1"/>
</dbReference>
<dbReference type="EC" id="3.1.4.52" evidence="4"/>
<dbReference type="InterPro" id="IPR043128">
    <property type="entry name" value="Rev_trsase/Diguanyl_cyclase"/>
</dbReference>
<evidence type="ECO:0000313" key="4">
    <source>
        <dbReference type="EMBL" id="SON57048.1"/>
    </source>
</evidence>
<dbReference type="SUPFAM" id="SSF55073">
    <property type="entry name" value="Nucleotide cyclase"/>
    <property type="match status" value="1"/>
</dbReference>
<proteinExistence type="predicted"/>
<dbReference type="NCBIfam" id="TIGR00254">
    <property type="entry name" value="GGDEF"/>
    <property type="match status" value="1"/>
</dbReference>
<dbReference type="PANTHER" id="PTHR44757:SF2">
    <property type="entry name" value="BIOFILM ARCHITECTURE MAINTENANCE PROTEIN MBAA"/>
    <property type="match status" value="1"/>
</dbReference>
<dbReference type="EMBL" id="LT960614">
    <property type="protein sequence ID" value="SON57048.1"/>
    <property type="molecule type" value="Genomic_DNA"/>
</dbReference>
<dbReference type="SMART" id="SM00052">
    <property type="entry name" value="EAL"/>
    <property type="match status" value="1"/>
</dbReference>
<evidence type="ECO:0000259" key="2">
    <source>
        <dbReference type="PROSITE" id="PS50883"/>
    </source>
</evidence>
<keyword evidence="4" id="KW-0378">Hydrolase</keyword>
<dbReference type="InterPro" id="IPR000160">
    <property type="entry name" value="GGDEF_dom"/>
</dbReference>
<name>A0A2C9DA84_9HYPH</name>
<keyword evidence="5" id="KW-1185">Reference proteome</keyword>
<accession>A0A2C9DA84</accession>
<dbReference type="InterPro" id="IPR052155">
    <property type="entry name" value="Biofilm_reg_signaling"/>
</dbReference>
<keyword evidence="1" id="KW-1133">Transmembrane helix</keyword>
<dbReference type="Proteomes" id="UP000223606">
    <property type="component" value="Chromosome 1"/>
</dbReference>
<keyword evidence="1" id="KW-0472">Membrane</keyword>
<dbReference type="InterPro" id="IPR035919">
    <property type="entry name" value="EAL_sf"/>
</dbReference>
<gene>
    <name evidence="4" type="primary">gmr_8</name>
    <name evidence="4" type="ORF">HDIA_3507</name>
</gene>
<dbReference type="PROSITE" id="PS50883">
    <property type="entry name" value="EAL"/>
    <property type="match status" value="1"/>
</dbReference>
<sequence length="710" mass="76720">MKVTPWSKTAGSVTPVIRKVLLTAFGVILLTLITGHVVFSMRDAANRIDDNRAIAAAGAALNAFLDRLSGTVTDNAVWDDAYTAEHGDDAASWAYDNWGATSEDYALYDGVIVVAMGGDAISAYLKGKEFSPTDYFGPAFLTQVQQSLDHPDETVSRYYRTDGGPTLAVAQVIQPYKDGNDFKADKTLVLFKFLDNDAIARMAQDYELEDLGVSSEKVSGKLNLPLSASQDKDGFYLVWSSLEPGTKVFKLVAPALMFAVLLLVLFLFAIGATGAAEAKGLRKAAEAARHDATHDSLSGLLNRSGLINQLEQPAGNEDGKAVRVLHLLDLDGFKSVNDTWGHAVGDELIGKVAEKIRSAHPEIAHAARLGGDEFALIQEGGTAPEKIGLIVLDILSRPFSVEGKTVEIGASVGFAIEEEGMKPLELLRRADMALYRAKDLGRGRALGYTHEYDADREQATRLEQQLRLALARGEIRAAFQPLVSASSGRIQGVEALARWSGPDGNVSPEIFIPAAERAGLIAPLGEYMLRKSIQVVRDWNSLDLSVNVSPLQLCDPGFASVVRTILEEEAFEPTRLTLEVTEGVLISNPEQARRSITALKKIGVRFALDDFGCGYASIGTLREFGFDRMKIDRSLVWGIEDKQGGDELLRATISLAAALRIPVTAEGTETSSQLAFLQQAGCDQIQGYVVGRPMSAKELTARLLSMEEAA</sequence>
<dbReference type="AlphaFoldDB" id="A0A2C9DA84"/>
<keyword evidence="1" id="KW-0812">Transmembrane</keyword>
<dbReference type="Gene3D" id="3.30.70.270">
    <property type="match status" value="1"/>
</dbReference>
<feature type="transmembrane region" description="Helical" evidence="1">
    <location>
        <begin position="20"/>
        <end position="39"/>
    </location>
</feature>
<dbReference type="KEGG" id="hdi:HDIA_3507"/>
<dbReference type="SMART" id="SM00267">
    <property type="entry name" value="GGDEF"/>
    <property type="match status" value="1"/>
</dbReference>
<evidence type="ECO:0000313" key="5">
    <source>
        <dbReference type="Proteomes" id="UP000223606"/>
    </source>
</evidence>
<dbReference type="SUPFAM" id="SSF141868">
    <property type="entry name" value="EAL domain-like"/>
    <property type="match status" value="1"/>
</dbReference>
<dbReference type="GO" id="GO:0071111">
    <property type="term" value="F:cyclic-guanylate-specific phosphodiesterase activity"/>
    <property type="evidence" value="ECO:0007669"/>
    <property type="project" value="UniProtKB-EC"/>
</dbReference>
<evidence type="ECO:0000259" key="3">
    <source>
        <dbReference type="PROSITE" id="PS50887"/>
    </source>
</evidence>
<dbReference type="CDD" id="cd01948">
    <property type="entry name" value="EAL"/>
    <property type="match status" value="1"/>
</dbReference>
<dbReference type="Pfam" id="PF00563">
    <property type="entry name" value="EAL"/>
    <property type="match status" value="1"/>
</dbReference>
<organism evidence="4 5">
    <name type="scientific">Hartmannibacter diazotrophicus</name>
    <dbReference type="NCBI Taxonomy" id="1482074"/>
    <lineage>
        <taxon>Bacteria</taxon>
        <taxon>Pseudomonadati</taxon>
        <taxon>Pseudomonadota</taxon>
        <taxon>Alphaproteobacteria</taxon>
        <taxon>Hyphomicrobiales</taxon>
        <taxon>Pleomorphomonadaceae</taxon>
        <taxon>Hartmannibacter</taxon>
    </lineage>
</organism>
<dbReference type="Gene3D" id="3.20.20.450">
    <property type="entry name" value="EAL domain"/>
    <property type="match status" value="1"/>
</dbReference>
<feature type="domain" description="GGDEF" evidence="3">
    <location>
        <begin position="321"/>
        <end position="450"/>
    </location>
</feature>